<dbReference type="InterPro" id="IPR002178">
    <property type="entry name" value="PTS_EIIA_type-2_dom"/>
</dbReference>
<evidence type="ECO:0000313" key="3">
    <source>
        <dbReference type="Proteomes" id="UP001519292"/>
    </source>
</evidence>
<dbReference type="SUPFAM" id="SSF55804">
    <property type="entry name" value="Phoshotransferase/anion transport protein"/>
    <property type="match status" value="1"/>
</dbReference>
<organism evidence="2 3">
    <name type="scientific">Lactobacillus colini</name>
    <dbReference type="NCBI Taxonomy" id="1819254"/>
    <lineage>
        <taxon>Bacteria</taxon>
        <taxon>Bacillati</taxon>
        <taxon>Bacillota</taxon>
        <taxon>Bacilli</taxon>
        <taxon>Lactobacillales</taxon>
        <taxon>Lactobacillaceae</taxon>
        <taxon>Lactobacillus</taxon>
    </lineage>
</organism>
<keyword evidence="3" id="KW-1185">Reference proteome</keyword>
<dbReference type="PROSITE" id="PS51094">
    <property type="entry name" value="PTS_EIIA_TYPE_2"/>
    <property type="match status" value="1"/>
</dbReference>
<comment type="caution">
    <text evidence="2">The sequence shown here is derived from an EMBL/GenBank/DDBJ whole genome shotgun (WGS) entry which is preliminary data.</text>
</comment>
<dbReference type="Proteomes" id="UP001519292">
    <property type="component" value="Unassembled WGS sequence"/>
</dbReference>
<dbReference type="InterPro" id="IPR016152">
    <property type="entry name" value="PTrfase/Anion_transptr"/>
</dbReference>
<dbReference type="Pfam" id="PF00359">
    <property type="entry name" value="PTS_EIIA_2"/>
    <property type="match status" value="1"/>
</dbReference>
<dbReference type="EMBL" id="JAGGLU010000010">
    <property type="protein sequence ID" value="MBP2058499.1"/>
    <property type="molecule type" value="Genomic_DNA"/>
</dbReference>
<evidence type="ECO:0000259" key="1">
    <source>
        <dbReference type="PROSITE" id="PS51094"/>
    </source>
</evidence>
<dbReference type="InterPro" id="IPR051541">
    <property type="entry name" value="PTS_SugarTrans_NitroReg"/>
</dbReference>
<evidence type="ECO:0000313" key="2">
    <source>
        <dbReference type="EMBL" id="MBP2058499.1"/>
    </source>
</evidence>
<feature type="domain" description="PTS EIIA type-2" evidence="1">
    <location>
        <begin position="4"/>
        <end position="151"/>
    </location>
</feature>
<dbReference type="RefSeq" id="WP_209687231.1">
    <property type="nucleotide sequence ID" value="NZ_JAGGLU010000010.1"/>
</dbReference>
<dbReference type="CDD" id="cd00211">
    <property type="entry name" value="PTS_IIA_fru"/>
    <property type="match status" value="1"/>
</dbReference>
<gene>
    <name evidence="2" type="ORF">J2Z60_001684</name>
</gene>
<accession>A0ABS4MFP6</accession>
<dbReference type="PANTHER" id="PTHR47738">
    <property type="entry name" value="PTS SYSTEM FRUCTOSE-LIKE EIIA COMPONENT-RELATED"/>
    <property type="match status" value="1"/>
</dbReference>
<dbReference type="PANTHER" id="PTHR47738:SF3">
    <property type="entry name" value="PHOSPHOTRANSFERASE SYSTEM MANNITOL_FRUCTOSE-SPECIFIC IIA DOMAIN CONTAINING PROTEIN"/>
    <property type="match status" value="1"/>
</dbReference>
<dbReference type="Gene3D" id="3.40.930.10">
    <property type="entry name" value="Mannitol-specific EII, Chain A"/>
    <property type="match status" value="1"/>
</dbReference>
<protein>
    <submittedName>
        <fullName evidence="2">PTS system galactitol-specific IIA component</fullName>
    </submittedName>
</protein>
<name>A0ABS4MFP6_9LACO</name>
<sequence>MEQINLDDRLFFRNCSFNSSNEVESFLSDQLFKYGYVKKEYKNAILKREKEFPTGLPSSSPAIAIPHADTNLVNKTTIAVLTLDKAVTFKNMAVINENVDVQIVIMLALSEPHSQVEMLQKIVEIVQSENLRRKICNTNSNQELISLIKKELQGEI</sequence>
<reference evidence="2 3" key="1">
    <citation type="submission" date="2021-03" db="EMBL/GenBank/DDBJ databases">
        <title>Genomic Encyclopedia of Type Strains, Phase IV (KMG-IV): sequencing the most valuable type-strain genomes for metagenomic binning, comparative biology and taxonomic classification.</title>
        <authorList>
            <person name="Goeker M."/>
        </authorList>
    </citation>
    <scope>NUCLEOTIDE SEQUENCE [LARGE SCALE GENOMIC DNA]</scope>
    <source>
        <strain evidence="2 3">DSM 101872</strain>
    </source>
</reference>
<proteinExistence type="predicted"/>